<gene>
    <name evidence="40" type="ORF">niasHS_007244</name>
</gene>
<evidence type="ECO:0000313" key="40">
    <source>
        <dbReference type="EMBL" id="KAL3090869.1"/>
    </source>
</evidence>
<evidence type="ECO:0000259" key="37">
    <source>
        <dbReference type="Pfam" id="PF00108"/>
    </source>
</evidence>
<dbReference type="AlphaFoldDB" id="A0ABD2JJT4"/>
<evidence type="ECO:0000256" key="9">
    <source>
        <dbReference type="ARBA" id="ARBA00023098"/>
    </source>
</evidence>
<evidence type="ECO:0000256" key="17">
    <source>
        <dbReference type="ARBA" id="ARBA00024514"/>
    </source>
</evidence>
<comment type="catalytic activity">
    <reaction evidence="32">
        <text>an acyl-CoA + acetyl-CoA = a 3-oxoacyl-CoA + CoA</text>
        <dbReference type="Rhea" id="RHEA:21564"/>
        <dbReference type="ChEBI" id="CHEBI:57287"/>
        <dbReference type="ChEBI" id="CHEBI:57288"/>
        <dbReference type="ChEBI" id="CHEBI:58342"/>
        <dbReference type="ChEBI" id="CHEBI:90726"/>
        <dbReference type="EC" id="2.3.1.16"/>
    </reaction>
    <physiologicalReaction direction="right-to-left" evidence="32">
        <dbReference type="Rhea" id="RHEA:21566"/>
    </physiologicalReaction>
</comment>
<evidence type="ECO:0000256" key="19">
    <source>
        <dbReference type="ARBA" id="ARBA00030531"/>
    </source>
</evidence>
<dbReference type="InterPro" id="IPR016039">
    <property type="entry name" value="Thiolase-like"/>
</dbReference>
<comment type="catalytic activity">
    <reaction evidence="35">
        <text>3-oxohexadecanedioyl-CoA + CoA = tetradecanedioyl-CoA + acetyl-CoA</text>
        <dbReference type="Rhea" id="RHEA:40343"/>
        <dbReference type="ChEBI" id="CHEBI:57287"/>
        <dbReference type="ChEBI" id="CHEBI:57288"/>
        <dbReference type="ChEBI" id="CHEBI:77081"/>
        <dbReference type="ChEBI" id="CHEBI:77084"/>
    </reaction>
    <physiologicalReaction direction="left-to-right" evidence="35">
        <dbReference type="Rhea" id="RHEA:40344"/>
    </physiologicalReaction>
</comment>
<evidence type="ECO:0000256" key="2">
    <source>
        <dbReference type="ARBA" id="ARBA00004496"/>
    </source>
</evidence>
<dbReference type="GO" id="GO:0003988">
    <property type="term" value="F:acetyl-CoA C-acyltransferase activity"/>
    <property type="evidence" value="ECO:0007669"/>
    <property type="project" value="UniProtKB-EC"/>
</dbReference>
<dbReference type="GO" id="GO:0008289">
    <property type="term" value="F:lipid binding"/>
    <property type="evidence" value="ECO:0007669"/>
    <property type="project" value="UniProtKB-KW"/>
</dbReference>
<keyword evidence="11" id="KW-0576">Peroxisome</keyword>
<dbReference type="PANTHER" id="PTHR42870:SF1">
    <property type="entry name" value="NON-SPECIFIC LIPID-TRANSFER PROTEIN-LIKE 2"/>
    <property type="match status" value="1"/>
</dbReference>
<evidence type="ECO:0000256" key="15">
    <source>
        <dbReference type="ARBA" id="ARBA00024471"/>
    </source>
</evidence>
<evidence type="ECO:0000256" key="31">
    <source>
        <dbReference type="ARBA" id="ARBA00048553"/>
    </source>
</evidence>
<dbReference type="PROSITE" id="PS00098">
    <property type="entry name" value="THIOLASE_1"/>
    <property type="match status" value="1"/>
</dbReference>
<dbReference type="EC" id="2.3.1.155" evidence="13"/>
<evidence type="ECO:0000256" key="30">
    <source>
        <dbReference type="ARBA" id="ARBA00048004"/>
    </source>
</evidence>
<feature type="domain" description="Thiolase N-terminal" evidence="37">
    <location>
        <begin position="11"/>
        <end position="237"/>
    </location>
</feature>
<dbReference type="CDD" id="cd00829">
    <property type="entry name" value="SCP-x_thiolase"/>
    <property type="match status" value="1"/>
</dbReference>
<comment type="catalytic activity">
    <reaction evidence="36">
        <text>octanoyl-CoA + acetyl-CoA = 3-oxodecanoyl-CoA + CoA</text>
        <dbReference type="Rhea" id="RHEA:31087"/>
        <dbReference type="ChEBI" id="CHEBI:57287"/>
        <dbReference type="ChEBI" id="CHEBI:57288"/>
        <dbReference type="ChEBI" id="CHEBI:57386"/>
        <dbReference type="ChEBI" id="CHEBI:62548"/>
    </reaction>
    <physiologicalReaction direction="right-to-left" evidence="36">
        <dbReference type="Rhea" id="RHEA:31089"/>
    </physiologicalReaction>
</comment>
<comment type="catalytic activity">
    <reaction evidence="15">
        <text>propanoyl-CoA + tetradecanoyl-CoA = 3-oxo-2-methylhexadecanoyl-CoA + CoA</text>
        <dbReference type="Rhea" id="RHEA:46344"/>
        <dbReference type="ChEBI" id="CHEBI:57287"/>
        <dbReference type="ChEBI" id="CHEBI:57385"/>
        <dbReference type="ChEBI" id="CHEBI:57392"/>
        <dbReference type="ChEBI" id="CHEBI:86042"/>
    </reaction>
    <physiologicalReaction direction="right-to-left" evidence="15">
        <dbReference type="Rhea" id="RHEA:46346"/>
    </physiologicalReaction>
</comment>
<sequence length="566" mass="62104">MVTTSQNRPKVFIVGVGMTKFYKPKSSGKDYPELVREAATEALEDAGLKYDQIEQATASYMYGGSCCGQRALYEMGLTGIPIFNLNNACASGSSGIFLCKQIIESGNVDLMLAVGFEKMNPGSLEATQGMEGDRALPVDKHIQLMADTYGLQAAPITSQMFGNAGREHMEKYGTRREHFAKIAYKNHLHSVHNPKSQFQKNFSLDEVINARKIYDYMGLLECSPTSDGAAAVVICSERFLEKNPRLKGQAVEIVGIELGTDEPSVFSERSNIKMVGFDLIKRISERLYTKSGIKPDQIQVMELHDCFAPNELITYEALGLCPIGKAGELVDRGDNTYGGKWVINPSGGLISKGHPIGATGIAQAVELSNQLRGRCGTRQVTNAKYALQHNIGSRIVIRADRQPSPENGIGGAGVVAIYKLGFPELINQKKDEGHGKGVEDGDKRDFKSDAIFKEIRERATRESELGDQQPIGSIFKFVISRGADKREWTVDLKNSPPFVGEKTATDQTEKADVEIALSDDTFIQMAAGKLKPDQAFMQGKMKIRGNIMKAMKLKTVLDPSKLKARI</sequence>
<dbReference type="EMBL" id="JBICCN010000138">
    <property type="protein sequence ID" value="KAL3090869.1"/>
    <property type="molecule type" value="Genomic_DNA"/>
</dbReference>
<keyword evidence="7" id="KW-0808">Transferase</keyword>
<dbReference type="Gene3D" id="3.30.1050.10">
    <property type="entry name" value="SCP2 sterol-binding domain"/>
    <property type="match status" value="1"/>
</dbReference>
<dbReference type="PROSITE" id="PS00737">
    <property type="entry name" value="THIOLASE_2"/>
    <property type="match status" value="1"/>
</dbReference>
<evidence type="ECO:0000256" key="3">
    <source>
        <dbReference type="ARBA" id="ARBA00012352"/>
    </source>
</evidence>
<comment type="catalytic activity">
    <reaction evidence="28">
        <text>tetradecanoyl-CoA + acetyl-CoA = 3-oxohexadecanoyl-CoA + CoA</text>
        <dbReference type="Rhea" id="RHEA:18161"/>
        <dbReference type="ChEBI" id="CHEBI:57287"/>
        <dbReference type="ChEBI" id="CHEBI:57288"/>
        <dbReference type="ChEBI" id="CHEBI:57349"/>
        <dbReference type="ChEBI" id="CHEBI:57385"/>
        <dbReference type="EC" id="2.3.1.155"/>
    </reaction>
    <physiologicalReaction direction="right-to-left" evidence="28">
        <dbReference type="Rhea" id="RHEA:18163"/>
    </physiologicalReaction>
</comment>
<dbReference type="GO" id="GO:0005777">
    <property type="term" value="C:peroxisome"/>
    <property type="evidence" value="ECO:0007669"/>
    <property type="project" value="UniProtKB-SubCell"/>
</dbReference>
<dbReference type="Pfam" id="PF00108">
    <property type="entry name" value="Thiolase_N"/>
    <property type="match status" value="1"/>
</dbReference>
<dbReference type="SUPFAM" id="SSF53901">
    <property type="entry name" value="Thiolase-like"/>
    <property type="match status" value="2"/>
</dbReference>
<evidence type="ECO:0000256" key="12">
    <source>
        <dbReference type="ARBA" id="ARBA00023315"/>
    </source>
</evidence>
<evidence type="ECO:0000256" key="36">
    <source>
        <dbReference type="ARBA" id="ARBA00049542"/>
    </source>
</evidence>
<comment type="function">
    <text evidence="27">Plays a crucial role in the peroxisomal oxidation of branched-chain fatty acids. Catalyzes the last step of the peroxisomal beta-oxidation of branched chain fatty acids and the side chain of the bile acid intermediates di- and trihydroxycoprostanic acids (DHCA and THCA). Also active with medium and long straight chain 3-oxoacyl-CoAs. Stimulates the microsomal conversion of 7-dehydrocholesterol to cholesterol and transfers phosphatidylcholine and 7-dehydrocholesterol between membrances, in vitro. Isoforms SCP2 and SCPx cooperate in peroxisomal oxidation of certain naturally occurring tetramethyl-branched fatty acyl-CoAs.</text>
</comment>
<keyword evidence="41" id="KW-1185">Reference proteome</keyword>
<evidence type="ECO:0000256" key="6">
    <source>
        <dbReference type="ARBA" id="ARBA00022490"/>
    </source>
</evidence>
<evidence type="ECO:0000256" key="4">
    <source>
        <dbReference type="ARBA" id="ARBA00014545"/>
    </source>
</evidence>
<evidence type="ECO:0000256" key="29">
    <source>
        <dbReference type="ARBA" id="ARBA00048001"/>
    </source>
</evidence>
<dbReference type="Proteomes" id="UP001620645">
    <property type="component" value="Unassembled WGS sequence"/>
</dbReference>
<comment type="catalytic activity">
    <reaction evidence="34">
        <text>dodecanoyl-CoA + acetyl-CoA = 3-oxotetradecanoyl-CoA + CoA</text>
        <dbReference type="Rhea" id="RHEA:31091"/>
        <dbReference type="ChEBI" id="CHEBI:57287"/>
        <dbReference type="ChEBI" id="CHEBI:57288"/>
        <dbReference type="ChEBI" id="CHEBI:57375"/>
        <dbReference type="ChEBI" id="CHEBI:62543"/>
    </reaction>
    <physiologicalReaction direction="right-to-left" evidence="34">
        <dbReference type="Rhea" id="RHEA:31093"/>
    </physiologicalReaction>
</comment>
<comment type="function">
    <text evidence="26">Mediates the transfer of all common phospholipids, cholesterol and gangliosides from the endoplasmic reticulum to the plasma membrane. May play a role in regulating steroidogenesis. Stimulates the microsomal conversion of 7-dehydrocholesterol to cholesterol. Also binds fatty acids and fatty acyl Coenzyme A (CoA) such as phytanoyl-CoA. Involved in the regulation phospholipid synthesis in endoplasmic reticulum enhancing the incorporation of exogenous fatty acid into glycerides. Seems to stimulate the rate-limiting step in phosphatidic acid formation mediated by GPAT3. Isoforms SCP2 and SCPx cooperate in peroxisomal oxidation of certain naturally occurring tetramethyl-branched fatty acyl-CoAs.</text>
</comment>
<dbReference type="EC" id="2.3.1.16" evidence="14"/>
<evidence type="ECO:0000256" key="27">
    <source>
        <dbReference type="ARBA" id="ARBA00045994"/>
    </source>
</evidence>
<keyword evidence="9" id="KW-0443">Lipid metabolism</keyword>
<evidence type="ECO:0000256" key="10">
    <source>
        <dbReference type="ARBA" id="ARBA00023121"/>
    </source>
</evidence>
<evidence type="ECO:0000256" key="1">
    <source>
        <dbReference type="ARBA" id="ARBA00004275"/>
    </source>
</evidence>
<protein>
    <recommendedName>
        <fullName evidence="4">Sterol carrier protein 2</fullName>
        <ecNumber evidence="13">2.3.1.155</ecNumber>
        <ecNumber evidence="14">2.3.1.16</ecNumber>
        <ecNumber evidence="3">2.3.1.176</ecNumber>
    </recommendedName>
    <alternativeName>
        <fullName evidence="23">Acetyl-CoA C-myristoyltransferase</fullName>
    </alternativeName>
    <alternativeName>
        <fullName evidence="20">Non-specific lipid-transfer protein</fullName>
    </alternativeName>
    <alternativeName>
        <fullName evidence="24">Propanoyl-CoA C-acyltransferase</fullName>
    </alternativeName>
    <alternativeName>
        <fullName evidence="19">SCP-2/3-oxoacyl-CoA thiolase</fullName>
    </alternativeName>
    <alternativeName>
        <fullName evidence="21">SCP-2/thiolase</fullName>
    </alternativeName>
    <alternativeName>
        <fullName evidence="22">SCP-chi</fullName>
    </alternativeName>
    <alternativeName>
        <fullName evidence="25">Sterol carrier protein X</fullName>
    </alternativeName>
</protein>
<keyword evidence="6" id="KW-0963">Cytoplasm</keyword>
<comment type="catalytic activity">
    <reaction evidence="18">
        <text>7-dehydrocholesterol(in) = 7-dehydrocholesterol(out)</text>
        <dbReference type="Rhea" id="RHEA:62960"/>
        <dbReference type="ChEBI" id="CHEBI:17759"/>
    </reaction>
</comment>
<comment type="caution">
    <text evidence="40">The sequence shown here is derived from an EMBL/GenBank/DDBJ whole genome shotgun (WGS) entry which is preliminary data.</text>
</comment>
<keyword evidence="10" id="KW-0446">Lipid-binding</keyword>
<dbReference type="GO" id="GO:0006869">
    <property type="term" value="P:lipid transport"/>
    <property type="evidence" value="ECO:0007669"/>
    <property type="project" value="UniProtKB-KW"/>
</dbReference>
<evidence type="ECO:0000256" key="20">
    <source>
        <dbReference type="ARBA" id="ARBA00030851"/>
    </source>
</evidence>
<dbReference type="InterPro" id="IPR055140">
    <property type="entry name" value="Thiolase_C_2"/>
</dbReference>
<dbReference type="EC" id="2.3.1.176" evidence="3"/>
<comment type="catalytic activity">
    <reaction evidence="29">
        <text>hexanoyl-CoA + acetyl-CoA = 3-oxooctanoyl-CoA + CoA</text>
        <dbReference type="Rhea" id="RHEA:31203"/>
        <dbReference type="ChEBI" id="CHEBI:57287"/>
        <dbReference type="ChEBI" id="CHEBI:57288"/>
        <dbReference type="ChEBI" id="CHEBI:62619"/>
        <dbReference type="ChEBI" id="CHEBI:62620"/>
    </reaction>
    <physiologicalReaction direction="right-to-left" evidence="29">
        <dbReference type="Rhea" id="RHEA:31205"/>
    </physiologicalReaction>
</comment>
<evidence type="ECO:0000256" key="5">
    <source>
        <dbReference type="ARBA" id="ARBA00022448"/>
    </source>
</evidence>
<proteinExistence type="predicted"/>
<evidence type="ECO:0000313" key="41">
    <source>
        <dbReference type="Proteomes" id="UP001620645"/>
    </source>
</evidence>
<evidence type="ECO:0000256" key="21">
    <source>
        <dbReference type="ARBA" id="ARBA00031275"/>
    </source>
</evidence>
<evidence type="ECO:0000256" key="32">
    <source>
        <dbReference type="ARBA" id="ARBA00049178"/>
    </source>
</evidence>
<comment type="catalytic activity">
    <reaction evidence="30">
        <text>decanoyl-CoA + acetyl-CoA = 3-oxododecanoyl-CoA + CoA</text>
        <dbReference type="Rhea" id="RHEA:31183"/>
        <dbReference type="ChEBI" id="CHEBI:57287"/>
        <dbReference type="ChEBI" id="CHEBI:57288"/>
        <dbReference type="ChEBI" id="CHEBI:61430"/>
        <dbReference type="ChEBI" id="CHEBI:62615"/>
    </reaction>
    <physiologicalReaction direction="right-to-left" evidence="30">
        <dbReference type="Rhea" id="RHEA:31185"/>
    </physiologicalReaction>
</comment>
<reference evidence="40 41" key="1">
    <citation type="submission" date="2024-10" db="EMBL/GenBank/DDBJ databases">
        <authorList>
            <person name="Kim D."/>
        </authorList>
    </citation>
    <scope>NUCLEOTIDE SEQUENCE [LARGE SCALE GENOMIC DNA]</scope>
    <source>
        <strain evidence="40">Taebaek</strain>
    </source>
</reference>
<dbReference type="NCBIfam" id="NF006102">
    <property type="entry name" value="PRK08256.1"/>
    <property type="match status" value="1"/>
</dbReference>
<keyword evidence="8" id="KW-0445">Lipid transport</keyword>
<evidence type="ECO:0000256" key="16">
    <source>
        <dbReference type="ARBA" id="ARBA00024509"/>
    </source>
</evidence>
<evidence type="ECO:0000256" key="18">
    <source>
        <dbReference type="ARBA" id="ARBA00029287"/>
    </source>
</evidence>
<comment type="catalytic activity">
    <reaction evidence="16">
        <text>choloyl-CoA + propanoyl-CoA = 3alpha,7alpha,12alpha-trihydroxy-24-oxo-5beta-cholestan-26-oyl-CoA + CoA</text>
        <dbReference type="Rhea" id="RHEA:16865"/>
        <dbReference type="ChEBI" id="CHEBI:57287"/>
        <dbReference type="ChEBI" id="CHEBI:57373"/>
        <dbReference type="ChEBI" id="CHEBI:57392"/>
        <dbReference type="ChEBI" id="CHEBI:58507"/>
        <dbReference type="EC" id="2.3.1.176"/>
    </reaction>
    <physiologicalReaction direction="right-to-left" evidence="16">
        <dbReference type="Rhea" id="RHEA:16867"/>
    </physiologicalReaction>
</comment>
<feature type="domain" description="Thiolase C-terminal" evidence="39">
    <location>
        <begin position="278"/>
        <end position="393"/>
    </location>
</feature>
<evidence type="ECO:0000256" key="7">
    <source>
        <dbReference type="ARBA" id="ARBA00022679"/>
    </source>
</evidence>
<evidence type="ECO:0000256" key="8">
    <source>
        <dbReference type="ARBA" id="ARBA00023055"/>
    </source>
</evidence>
<dbReference type="SUPFAM" id="SSF55718">
    <property type="entry name" value="SCP-like"/>
    <property type="match status" value="1"/>
</dbReference>
<evidence type="ECO:0000256" key="22">
    <source>
        <dbReference type="ARBA" id="ARBA00031346"/>
    </source>
</evidence>
<dbReference type="InterPro" id="IPR020616">
    <property type="entry name" value="Thiolase_N"/>
</dbReference>
<dbReference type="GO" id="GO:0006629">
    <property type="term" value="P:lipid metabolic process"/>
    <property type="evidence" value="ECO:0007669"/>
    <property type="project" value="UniProtKB-KW"/>
</dbReference>
<comment type="subcellular location">
    <subcellularLocation>
        <location evidence="2">Cytoplasm</location>
    </subcellularLocation>
    <subcellularLocation>
        <location evidence="1">Peroxisome</location>
    </subcellularLocation>
</comment>
<evidence type="ECO:0000256" key="34">
    <source>
        <dbReference type="ARBA" id="ARBA00049270"/>
    </source>
</evidence>
<evidence type="ECO:0000256" key="14">
    <source>
        <dbReference type="ARBA" id="ARBA00024073"/>
    </source>
</evidence>
<evidence type="ECO:0000256" key="13">
    <source>
        <dbReference type="ARBA" id="ARBA00024058"/>
    </source>
</evidence>
<comment type="catalytic activity">
    <reaction evidence="17">
        <text>3-oxo-(9Z-octadecenoyl)-CoA + CoA = (7Z)-hexadecenoyl-CoA + acetyl-CoA</text>
        <dbReference type="Rhea" id="RHEA:47400"/>
        <dbReference type="ChEBI" id="CHEBI:57287"/>
        <dbReference type="ChEBI" id="CHEBI:57288"/>
        <dbReference type="ChEBI" id="CHEBI:87695"/>
        <dbReference type="ChEBI" id="CHEBI:87698"/>
    </reaction>
    <physiologicalReaction direction="left-to-right" evidence="17">
        <dbReference type="Rhea" id="RHEA:47401"/>
    </physiologicalReaction>
</comment>
<keyword evidence="12" id="KW-0012">Acyltransferase</keyword>
<dbReference type="PANTHER" id="PTHR42870">
    <property type="entry name" value="ACETYL-COA C-ACETYLTRANSFERASE"/>
    <property type="match status" value="1"/>
</dbReference>
<dbReference type="Gene3D" id="3.40.47.10">
    <property type="match status" value="1"/>
</dbReference>
<evidence type="ECO:0000259" key="38">
    <source>
        <dbReference type="Pfam" id="PF02036"/>
    </source>
</evidence>
<evidence type="ECO:0000256" key="23">
    <source>
        <dbReference type="ARBA" id="ARBA00032093"/>
    </source>
</evidence>
<feature type="domain" description="SCP2" evidence="38">
    <location>
        <begin position="452"/>
        <end position="558"/>
    </location>
</feature>
<evidence type="ECO:0000256" key="26">
    <source>
        <dbReference type="ARBA" id="ARBA00045738"/>
    </source>
</evidence>
<dbReference type="InterPro" id="IPR003033">
    <property type="entry name" value="SCP2_sterol-bd_dom"/>
</dbReference>
<accession>A0ABD2JJT4</accession>
<dbReference type="FunFam" id="3.40.47.10:FF:000126">
    <property type="entry name" value="Protein CBG20965"/>
    <property type="match status" value="1"/>
</dbReference>
<dbReference type="Pfam" id="PF22691">
    <property type="entry name" value="Thiolase_C_1"/>
    <property type="match status" value="1"/>
</dbReference>
<comment type="catalytic activity">
    <reaction evidence="31">
        <text>butanoyl-CoA + acetyl-CoA = 3-oxohexanoyl-CoA + CoA</text>
        <dbReference type="Rhea" id="RHEA:31111"/>
        <dbReference type="ChEBI" id="CHEBI:57287"/>
        <dbReference type="ChEBI" id="CHEBI:57288"/>
        <dbReference type="ChEBI" id="CHEBI:57371"/>
        <dbReference type="ChEBI" id="CHEBI:62418"/>
    </reaction>
    <physiologicalReaction direction="right-to-left" evidence="31">
        <dbReference type="Rhea" id="RHEA:31113"/>
    </physiologicalReaction>
</comment>
<evidence type="ECO:0000256" key="11">
    <source>
        <dbReference type="ARBA" id="ARBA00023140"/>
    </source>
</evidence>
<evidence type="ECO:0000256" key="25">
    <source>
        <dbReference type="ARBA" id="ARBA00033178"/>
    </source>
</evidence>
<dbReference type="Pfam" id="PF02036">
    <property type="entry name" value="SCP2"/>
    <property type="match status" value="1"/>
</dbReference>
<name>A0ABD2JJT4_HETSC</name>
<dbReference type="GO" id="GO:0050633">
    <property type="term" value="F:acetyl-CoA C-myristoyltransferase activity"/>
    <property type="evidence" value="ECO:0007669"/>
    <property type="project" value="UniProtKB-EC"/>
</dbReference>
<comment type="catalytic activity">
    <reaction evidence="33">
        <text>hexadecanoyl-CoA + acetyl-CoA = 3-oxooctadecanoyl-CoA + CoA</text>
        <dbReference type="Rhea" id="RHEA:35279"/>
        <dbReference type="ChEBI" id="CHEBI:57287"/>
        <dbReference type="ChEBI" id="CHEBI:57288"/>
        <dbReference type="ChEBI" id="CHEBI:57379"/>
        <dbReference type="ChEBI" id="CHEBI:71407"/>
    </reaction>
    <physiologicalReaction direction="right-to-left" evidence="33">
        <dbReference type="Rhea" id="RHEA:35281"/>
    </physiologicalReaction>
</comment>
<dbReference type="InterPro" id="IPR020613">
    <property type="entry name" value="Thiolase_CS"/>
</dbReference>
<dbReference type="InterPro" id="IPR036527">
    <property type="entry name" value="SCP2_sterol-bd_dom_sf"/>
</dbReference>
<evidence type="ECO:0000256" key="35">
    <source>
        <dbReference type="ARBA" id="ARBA00049306"/>
    </source>
</evidence>
<evidence type="ECO:0000256" key="24">
    <source>
        <dbReference type="ARBA" id="ARBA00032316"/>
    </source>
</evidence>
<organism evidence="40 41">
    <name type="scientific">Heterodera schachtii</name>
    <name type="common">Sugarbeet cyst nematode worm</name>
    <name type="synonym">Tylenchus schachtii</name>
    <dbReference type="NCBI Taxonomy" id="97005"/>
    <lineage>
        <taxon>Eukaryota</taxon>
        <taxon>Metazoa</taxon>
        <taxon>Ecdysozoa</taxon>
        <taxon>Nematoda</taxon>
        <taxon>Chromadorea</taxon>
        <taxon>Rhabditida</taxon>
        <taxon>Tylenchina</taxon>
        <taxon>Tylenchomorpha</taxon>
        <taxon>Tylenchoidea</taxon>
        <taxon>Heteroderidae</taxon>
        <taxon>Heteroderinae</taxon>
        <taxon>Heterodera</taxon>
    </lineage>
</organism>
<keyword evidence="5" id="KW-0813">Transport</keyword>
<dbReference type="InterPro" id="IPR020615">
    <property type="entry name" value="Thiolase_acyl_enz_int_AS"/>
</dbReference>
<evidence type="ECO:0000256" key="33">
    <source>
        <dbReference type="ARBA" id="ARBA00049268"/>
    </source>
</evidence>
<evidence type="ECO:0000256" key="28">
    <source>
        <dbReference type="ARBA" id="ARBA00047485"/>
    </source>
</evidence>
<evidence type="ECO:0000259" key="39">
    <source>
        <dbReference type="Pfam" id="PF22691"/>
    </source>
</evidence>